<gene>
    <name evidence="1" type="ORF">CRP01_01130</name>
</gene>
<protein>
    <submittedName>
        <fullName evidence="1">Uncharacterized protein</fullName>
    </submittedName>
</protein>
<organism evidence="1 2">
    <name type="scientific">Flavilitoribacter nigricans (strain ATCC 23147 / DSM 23189 / NBRC 102662 / NCIMB 1420 / SS-2)</name>
    <name type="common">Lewinella nigricans</name>
    <dbReference type="NCBI Taxonomy" id="1122177"/>
    <lineage>
        <taxon>Bacteria</taxon>
        <taxon>Pseudomonadati</taxon>
        <taxon>Bacteroidota</taxon>
        <taxon>Saprospiria</taxon>
        <taxon>Saprospirales</taxon>
        <taxon>Lewinellaceae</taxon>
        <taxon>Flavilitoribacter</taxon>
    </lineage>
</organism>
<sequence length="74" mass="8159">MQALLPIGLSRGIREITRLGPGGELANGTRPAGYRPSSGVELLKYEMARRLFHPGHFARLEPKQEPAPAYYLKG</sequence>
<dbReference type="AlphaFoldDB" id="A0A2D0NJK4"/>
<evidence type="ECO:0000313" key="1">
    <source>
        <dbReference type="EMBL" id="PHN08546.1"/>
    </source>
</evidence>
<dbReference type="Proteomes" id="UP000223913">
    <property type="component" value="Unassembled WGS sequence"/>
</dbReference>
<comment type="caution">
    <text evidence="1">The sequence shown here is derived from an EMBL/GenBank/DDBJ whole genome shotgun (WGS) entry which is preliminary data.</text>
</comment>
<keyword evidence="2" id="KW-1185">Reference proteome</keyword>
<reference evidence="1 2" key="1">
    <citation type="submission" date="2017-10" db="EMBL/GenBank/DDBJ databases">
        <title>The draft genome sequence of Lewinella nigricans NBRC 102662.</title>
        <authorList>
            <person name="Wang K."/>
        </authorList>
    </citation>
    <scope>NUCLEOTIDE SEQUENCE [LARGE SCALE GENOMIC DNA]</scope>
    <source>
        <strain evidence="1 2">NBRC 102662</strain>
    </source>
</reference>
<evidence type="ECO:0000313" key="2">
    <source>
        <dbReference type="Proteomes" id="UP000223913"/>
    </source>
</evidence>
<proteinExistence type="predicted"/>
<name>A0A2D0NJK4_FLAN2</name>
<dbReference type="EMBL" id="PDUD01000001">
    <property type="protein sequence ID" value="PHN08546.1"/>
    <property type="molecule type" value="Genomic_DNA"/>
</dbReference>
<accession>A0A2D0NJK4</accession>